<reference evidence="1 2" key="1">
    <citation type="submission" date="2019-05" db="EMBL/GenBank/DDBJ databases">
        <title>Streptomyces sp. NEAU-C151, a novel actinomycete isolated from soil.</title>
        <authorList>
            <person name="Han L."/>
            <person name="Jiang H."/>
        </authorList>
    </citation>
    <scope>NUCLEOTIDE SEQUENCE [LARGE SCALE GENOMIC DNA]</scope>
    <source>
        <strain evidence="1 2">NEAU-C151</strain>
    </source>
</reference>
<sequence length="63" mass="6371">MTAPATTTLSTADSAAPVEYHYFEEYAPGSVCVHGSITMTEGCGRSAWATACACAGPTGRPAS</sequence>
<organism evidence="1 2">
    <name type="scientific">Streptomyces montanus</name>
    <dbReference type="NCBI Taxonomy" id="2580423"/>
    <lineage>
        <taxon>Bacteria</taxon>
        <taxon>Bacillati</taxon>
        <taxon>Actinomycetota</taxon>
        <taxon>Actinomycetes</taxon>
        <taxon>Kitasatosporales</taxon>
        <taxon>Streptomycetaceae</taxon>
        <taxon>Streptomyces</taxon>
    </lineage>
</organism>
<accession>A0A5R9FFT5</accession>
<keyword evidence="2" id="KW-1185">Reference proteome</keyword>
<dbReference type="EMBL" id="VBZC01000038">
    <property type="protein sequence ID" value="TLS42637.1"/>
    <property type="molecule type" value="Genomic_DNA"/>
</dbReference>
<evidence type="ECO:0000313" key="1">
    <source>
        <dbReference type="EMBL" id="TLS42637.1"/>
    </source>
</evidence>
<comment type="caution">
    <text evidence="1">The sequence shown here is derived from an EMBL/GenBank/DDBJ whole genome shotgun (WGS) entry which is preliminary data.</text>
</comment>
<gene>
    <name evidence="1" type="ORF">FE633_29555</name>
</gene>
<proteinExistence type="predicted"/>
<protein>
    <submittedName>
        <fullName evidence="1">Uncharacterized protein</fullName>
    </submittedName>
</protein>
<evidence type="ECO:0000313" key="2">
    <source>
        <dbReference type="Proteomes" id="UP000305906"/>
    </source>
</evidence>
<dbReference type="AlphaFoldDB" id="A0A5R9FFT5"/>
<dbReference type="Proteomes" id="UP000305906">
    <property type="component" value="Unassembled WGS sequence"/>
</dbReference>
<dbReference type="RefSeq" id="WP_138048242.1">
    <property type="nucleotide sequence ID" value="NZ_VBZC01000038.1"/>
</dbReference>
<name>A0A5R9FFT5_9ACTN</name>